<protein>
    <submittedName>
        <fullName evidence="2">Uncharacterized protein</fullName>
    </submittedName>
</protein>
<feature type="compositionally biased region" description="Acidic residues" evidence="1">
    <location>
        <begin position="880"/>
        <end position="890"/>
    </location>
</feature>
<dbReference type="SUPFAM" id="SSF48452">
    <property type="entry name" value="TPR-like"/>
    <property type="match status" value="1"/>
</dbReference>
<reference evidence="2" key="1">
    <citation type="submission" date="2023-02" db="EMBL/GenBank/DDBJ databases">
        <title>Mating type loci evolution in Malassezia.</title>
        <authorList>
            <person name="Coelho M.A."/>
        </authorList>
    </citation>
    <scope>NUCLEOTIDE SEQUENCE</scope>
    <source>
        <strain evidence="2">CBS 14136</strain>
    </source>
</reference>
<name>A0AAF0FB97_9BASI</name>
<evidence type="ECO:0000313" key="3">
    <source>
        <dbReference type="Proteomes" id="UP001214628"/>
    </source>
</evidence>
<dbReference type="InterPro" id="IPR039340">
    <property type="entry name" value="Tfc4/TFIIIC-102/Sfc4"/>
</dbReference>
<organism evidence="2 3">
    <name type="scientific">Malassezia psittaci</name>
    <dbReference type="NCBI Taxonomy" id="1821823"/>
    <lineage>
        <taxon>Eukaryota</taxon>
        <taxon>Fungi</taxon>
        <taxon>Dikarya</taxon>
        <taxon>Basidiomycota</taxon>
        <taxon>Ustilaginomycotina</taxon>
        <taxon>Malasseziomycetes</taxon>
        <taxon>Malasseziales</taxon>
        <taxon>Malasseziaceae</taxon>
        <taxon>Malassezia</taxon>
    </lineage>
</organism>
<dbReference type="Pfam" id="PF13432">
    <property type="entry name" value="TPR_16"/>
    <property type="match status" value="1"/>
</dbReference>
<dbReference type="InterPro" id="IPR019734">
    <property type="entry name" value="TPR_rpt"/>
</dbReference>
<feature type="compositionally biased region" description="Acidic residues" evidence="1">
    <location>
        <begin position="58"/>
        <end position="67"/>
    </location>
</feature>
<feature type="region of interest" description="Disordered" evidence="1">
    <location>
        <begin position="865"/>
        <end position="906"/>
    </location>
</feature>
<dbReference type="EMBL" id="CP118375">
    <property type="protein sequence ID" value="WFD41783.1"/>
    <property type="molecule type" value="Genomic_DNA"/>
</dbReference>
<dbReference type="Proteomes" id="UP001214628">
    <property type="component" value="Chromosome 1"/>
</dbReference>
<dbReference type="PANTHER" id="PTHR23082:SF0">
    <property type="entry name" value="GENERAL TRANSCRIPTION FACTOR 3C POLYPEPTIDE 3"/>
    <property type="match status" value="1"/>
</dbReference>
<sequence>MRSNGRRLAAQQPDVPQKMARVELEDDELSDGDSTEEGFESQQSSDEYEPPPELAVEERDDGVEIEPEGFSRLIHAFTDEPSGEHEERGSQSKAKSKWNRSMEEEMESFHHELRDVNGYARKSRSTRIREQALSPEVKALLAQANISYVEADLHKAIRQLEEVIRIEPTVKGAWYTLGMCFEELGEEEKSIQCRIVGAHLTSNASEEWKSLARRSRERGLLQQSIYCLQQAIKKNRFDLDAIWDRAMMLKDTGRHRAAIEAFQAILKIQPYDTEVLSELIPLLVSLGEYEIGVNILEKMRMASMRGEAVSDPNLDPALHDSAQVKVDFSLNELVTLADLLLLLKRPWQVILVIKQTIHWLRDDNFQDRTEHTRDDLDLDENAIDSLDREVRLRLGKARFMLKDFDEGKRHLSILADDADPVDCPVLFLEMADCYFEYQQYSEALDWYRTLIEKGYIDDLQAYVQMGMCYQHLDMSNEAAQVYESVLEVTPDNFDVKLSLAEVCEELGQRDRALQLVNEVLVTRSRLRSTNDQTEDAAKAGAKPTIQSEVFADGDNATLSFFDEANATNAHEPSTSGVSARNAKTSISFAERQSLEQQREHETRLAWVQLSALEPLVFVDGYWHPDFEFLDGTVEAAVEPRSGSEADLKRFDATRQWMQVAGQLVDSFRSMSLLFPKERYTKYRGVVRPRRNRRTKVSDLDSQADALLSRLRDRLVVEATLQSEEESEDNAPEQTAFRTISFDDWVALFMKYAVALAKIGGEDEAINDMFRHVMVSNTVWPSEERKTALHLCWLACAMYSCDFARVFDVARWFPTHYQFHNEPLRLIASIANGTGLYGIDAFVSATNTKQYQRRMRTQEAIANGRPAKINPRTGRWTTAGAEEDDQDDSIADGEPSRAWDMQPQPAPTKPSPISEMFYGYLMLCAGSYQPAMVLHALAAPPIVSAEAEYNFARAYHQLGLAHLAIPRYERVLDMAQDNLRPSQGYSMAHSSGGVSVTEWKPRAVVKYPTAEVGSQGLSYEAVSSSSLSFPEQFENAIYQIKLVHSDAFSERNHASESSFSNENDLLTFVKLCQLQSINNEPLQDSLRLHISRAPIDTANQLSSPKIIGVSYGIVSDFGYDSNACPVLNNSIARLTARFSTTLEISVPVVPDAPMRIGSKAEEGTAEEGENPKSKNEPLDLMAMAKKYWYFIVPLVVLLIIPMPEDVQAAPSDAPSGPPRQARVTPGPGKGSAPAYPARNR</sequence>
<gene>
    <name evidence="2" type="ORF">MPSI1_000419</name>
</gene>
<dbReference type="GO" id="GO:0000127">
    <property type="term" value="C:transcription factor TFIIIC complex"/>
    <property type="evidence" value="ECO:0007669"/>
    <property type="project" value="TreeGrafter"/>
</dbReference>
<accession>A0AAF0FB97</accession>
<proteinExistence type="predicted"/>
<feature type="region of interest" description="Disordered" evidence="1">
    <location>
        <begin position="79"/>
        <end position="98"/>
    </location>
</feature>
<dbReference type="Gene3D" id="1.25.40.10">
    <property type="entry name" value="Tetratricopeptide repeat domain"/>
    <property type="match status" value="2"/>
</dbReference>
<keyword evidence="3" id="KW-1185">Reference proteome</keyword>
<dbReference type="CDD" id="cd22209">
    <property type="entry name" value="EMC10"/>
    <property type="match status" value="1"/>
</dbReference>
<dbReference type="InterPro" id="IPR011990">
    <property type="entry name" value="TPR-like_helical_dom_sf"/>
</dbReference>
<feature type="region of interest" description="Disordered" evidence="1">
    <location>
        <begin position="1"/>
        <end position="68"/>
    </location>
</feature>
<feature type="region of interest" description="Disordered" evidence="1">
    <location>
        <begin position="1206"/>
        <end position="1239"/>
    </location>
</feature>
<dbReference type="Pfam" id="PF14559">
    <property type="entry name" value="TPR_19"/>
    <property type="match status" value="1"/>
</dbReference>
<evidence type="ECO:0000313" key="2">
    <source>
        <dbReference type="EMBL" id="WFD41783.1"/>
    </source>
</evidence>
<dbReference type="GO" id="GO:0006383">
    <property type="term" value="P:transcription by RNA polymerase III"/>
    <property type="evidence" value="ECO:0007669"/>
    <property type="project" value="InterPro"/>
</dbReference>
<dbReference type="PANTHER" id="PTHR23082">
    <property type="entry name" value="TRANSCRIPTION INITIATION FACTOR IIIC TFIIIC , POLYPEPTIDE 3-RELATED"/>
    <property type="match status" value="1"/>
</dbReference>
<feature type="compositionally biased region" description="Acidic residues" evidence="1">
    <location>
        <begin position="24"/>
        <end position="39"/>
    </location>
</feature>
<dbReference type="AlphaFoldDB" id="A0AAF0FB97"/>
<evidence type="ECO:0000256" key="1">
    <source>
        <dbReference type="SAM" id="MobiDB-lite"/>
    </source>
</evidence>
<dbReference type="SMART" id="SM00028">
    <property type="entry name" value="TPR"/>
    <property type="match status" value="7"/>
</dbReference>